<accession>A0ACC2KJG5</accession>
<keyword evidence="2" id="KW-1185">Reference proteome</keyword>
<evidence type="ECO:0000313" key="2">
    <source>
        <dbReference type="Proteomes" id="UP001234297"/>
    </source>
</evidence>
<organism evidence="1 2">
    <name type="scientific">Persea americana</name>
    <name type="common">Avocado</name>
    <dbReference type="NCBI Taxonomy" id="3435"/>
    <lineage>
        <taxon>Eukaryota</taxon>
        <taxon>Viridiplantae</taxon>
        <taxon>Streptophyta</taxon>
        <taxon>Embryophyta</taxon>
        <taxon>Tracheophyta</taxon>
        <taxon>Spermatophyta</taxon>
        <taxon>Magnoliopsida</taxon>
        <taxon>Magnoliidae</taxon>
        <taxon>Laurales</taxon>
        <taxon>Lauraceae</taxon>
        <taxon>Persea</taxon>
    </lineage>
</organism>
<protein>
    <submittedName>
        <fullName evidence="1">Uncharacterized protein</fullName>
    </submittedName>
</protein>
<reference evidence="1 2" key="1">
    <citation type="journal article" date="2022" name="Hortic Res">
        <title>A haplotype resolved chromosomal level avocado genome allows analysis of novel avocado genes.</title>
        <authorList>
            <person name="Nath O."/>
            <person name="Fletcher S.J."/>
            <person name="Hayward A."/>
            <person name="Shaw L.M."/>
            <person name="Masouleh A.K."/>
            <person name="Furtado A."/>
            <person name="Henry R.J."/>
            <person name="Mitter N."/>
        </authorList>
    </citation>
    <scope>NUCLEOTIDE SEQUENCE [LARGE SCALE GENOMIC DNA]</scope>
    <source>
        <strain evidence="2">cv. Hass</strain>
    </source>
</reference>
<name>A0ACC2KJG5_PERAE</name>
<sequence>MLIRLPNLLDDSFHLLLFSTKSSPLSNFPPPFLKNPSLPDSSVAEEEERGFCFPAANWLFCSLCEKKSIPS</sequence>
<gene>
    <name evidence="1" type="ORF">MRB53_029793</name>
</gene>
<comment type="caution">
    <text evidence="1">The sequence shown here is derived from an EMBL/GenBank/DDBJ whole genome shotgun (WGS) entry which is preliminary data.</text>
</comment>
<dbReference type="Proteomes" id="UP001234297">
    <property type="component" value="Chromosome 9"/>
</dbReference>
<proteinExistence type="predicted"/>
<dbReference type="EMBL" id="CM056817">
    <property type="protein sequence ID" value="KAJ8621264.1"/>
    <property type="molecule type" value="Genomic_DNA"/>
</dbReference>
<evidence type="ECO:0000313" key="1">
    <source>
        <dbReference type="EMBL" id="KAJ8621264.1"/>
    </source>
</evidence>